<accession>A0A1H4N1Q0</accession>
<dbReference type="RefSeq" id="WP_090968355.1">
    <property type="nucleotide sequence ID" value="NZ_FNRT01000002.1"/>
</dbReference>
<dbReference type="PANTHER" id="PTHR39185">
    <property type="entry name" value="SWARMING MOTILITY PROTEIN SWRD"/>
    <property type="match status" value="1"/>
</dbReference>
<reference evidence="2" key="1">
    <citation type="submission" date="2016-10" db="EMBL/GenBank/DDBJ databases">
        <authorList>
            <person name="Varghese N."/>
            <person name="Submissions S."/>
        </authorList>
    </citation>
    <scope>NUCLEOTIDE SEQUENCE [LARGE SCALE GENOMIC DNA]</scope>
    <source>
        <strain evidence="2">DSM 22017</strain>
    </source>
</reference>
<protein>
    <submittedName>
        <fullName evidence="1">Flagellar protein FlbD</fullName>
    </submittedName>
</protein>
<keyword evidence="1" id="KW-0969">Cilium</keyword>
<keyword evidence="1" id="KW-0282">Flagellum</keyword>
<keyword evidence="1" id="KW-0966">Cell projection</keyword>
<dbReference type="Pfam" id="PF06289">
    <property type="entry name" value="FlbD"/>
    <property type="match status" value="1"/>
</dbReference>
<sequence length="91" mass="9612">MIVLTRLSGSPFVLNADLIERLDSTPDTVVTLVDGKKYVVAEGLLEVVDEVRAWRGSIIAAGAMAEATPTAWAPRSHLAAVSSHPTLEGEA</sequence>
<evidence type="ECO:0000313" key="1">
    <source>
        <dbReference type="EMBL" id="SEB89221.1"/>
    </source>
</evidence>
<organism evidence="1 2">
    <name type="scientific">Nocardioides exalbidus</name>
    <dbReference type="NCBI Taxonomy" id="402596"/>
    <lineage>
        <taxon>Bacteria</taxon>
        <taxon>Bacillati</taxon>
        <taxon>Actinomycetota</taxon>
        <taxon>Actinomycetes</taxon>
        <taxon>Propionibacteriales</taxon>
        <taxon>Nocardioidaceae</taxon>
        <taxon>Nocardioides</taxon>
    </lineage>
</organism>
<dbReference type="EMBL" id="FNRT01000002">
    <property type="protein sequence ID" value="SEB89221.1"/>
    <property type="molecule type" value="Genomic_DNA"/>
</dbReference>
<dbReference type="OrthoDB" id="9799862at2"/>
<name>A0A1H4N1Q0_9ACTN</name>
<dbReference type="STRING" id="402596.SAMN04489844_1271"/>
<proteinExistence type="predicted"/>
<evidence type="ECO:0000313" key="2">
    <source>
        <dbReference type="Proteomes" id="UP000198742"/>
    </source>
</evidence>
<dbReference type="Proteomes" id="UP000198742">
    <property type="component" value="Unassembled WGS sequence"/>
</dbReference>
<dbReference type="InterPro" id="IPR009384">
    <property type="entry name" value="SwrD-like"/>
</dbReference>
<dbReference type="PANTHER" id="PTHR39185:SF1">
    <property type="entry name" value="SWARMING MOTILITY PROTEIN SWRD"/>
    <property type="match status" value="1"/>
</dbReference>
<dbReference type="AlphaFoldDB" id="A0A1H4N1Q0"/>
<gene>
    <name evidence="1" type="ORF">SAMN04489844_1271</name>
</gene>
<keyword evidence="2" id="KW-1185">Reference proteome</keyword>